<evidence type="ECO:0000313" key="3">
    <source>
        <dbReference type="Proteomes" id="UP000618952"/>
    </source>
</evidence>
<keyword evidence="3" id="KW-1185">Reference proteome</keyword>
<organism evidence="2 3">
    <name type="scientific">Arenibacter arenosicollis</name>
    <dbReference type="NCBI Taxonomy" id="2762274"/>
    <lineage>
        <taxon>Bacteria</taxon>
        <taxon>Pseudomonadati</taxon>
        <taxon>Bacteroidota</taxon>
        <taxon>Flavobacteriia</taxon>
        <taxon>Flavobacteriales</taxon>
        <taxon>Flavobacteriaceae</taxon>
        <taxon>Arenibacter</taxon>
    </lineage>
</organism>
<dbReference type="SUPFAM" id="SSF55073">
    <property type="entry name" value="Nucleotide cyclase"/>
    <property type="match status" value="1"/>
</dbReference>
<dbReference type="InterPro" id="IPR029787">
    <property type="entry name" value="Nucleotide_cyclase"/>
</dbReference>
<evidence type="ECO:0000313" key="2">
    <source>
        <dbReference type="EMBL" id="MBC8767743.1"/>
    </source>
</evidence>
<dbReference type="EMBL" id="JACLHY010000005">
    <property type="protein sequence ID" value="MBC8767743.1"/>
    <property type="molecule type" value="Genomic_DNA"/>
</dbReference>
<protein>
    <submittedName>
        <fullName evidence="2">Adenylate/guanylate cyclase domain-containing protein</fullName>
    </submittedName>
</protein>
<dbReference type="PANTHER" id="PTHR43081:SF1">
    <property type="entry name" value="ADENYLATE CYCLASE, TERMINAL-DIFFERENTIATION SPECIFIC"/>
    <property type="match status" value="1"/>
</dbReference>
<dbReference type="PROSITE" id="PS50125">
    <property type="entry name" value="GUANYLATE_CYCLASE_2"/>
    <property type="match status" value="1"/>
</dbReference>
<name>A0ABR7QKN9_9FLAO</name>
<accession>A0ABR7QKN9</accession>
<feature type="domain" description="Guanylate cyclase" evidence="1">
    <location>
        <begin position="23"/>
        <end position="152"/>
    </location>
</feature>
<dbReference type="InterPro" id="IPR001054">
    <property type="entry name" value="A/G_cyclase"/>
</dbReference>
<dbReference type="Proteomes" id="UP000618952">
    <property type="component" value="Unassembled WGS sequence"/>
</dbReference>
<gene>
    <name evidence="2" type="ORF">H4O18_07040</name>
</gene>
<dbReference type="Pfam" id="PF00211">
    <property type="entry name" value="Guanylate_cyc"/>
    <property type="match status" value="1"/>
</dbReference>
<dbReference type="InterPro" id="IPR050697">
    <property type="entry name" value="Adenylyl/Guanylyl_Cyclase_3/4"/>
</dbReference>
<dbReference type="Gene3D" id="3.30.70.1230">
    <property type="entry name" value="Nucleotide cyclase"/>
    <property type="match status" value="1"/>
</dbReference>
<evidence type="ECO:0000259" key="1">
    <source>
        <dbReference type="PROSITE" id="PS50125"/>
    </source>
</evidence>
<dbReference type="PANTHER" id="PTHR43081">
    <property type="entry name" value="ADENYLATE CYCLASE, TERMINAL-DIFFERENTIATION SPECIFIC-RELATED"/>
    <property type="match status" value="1"/>
</dbReference>
<dbReference type="CDD" id="cd07302">
    <property type="entry name" value="CHD"/>
    <property type="match status" value="1"/>
</dbReference>
<proteinExistence type="predicted"/>
<sequence length="203" mass="22801">MGQGVLWKFITGKYRRPREEDRIFMFLDLKGATGIAEKMDSSTFFEMLKDVYMDITVPIIKSLGEIYQYVGDEVVISWPVDRGIKNNNALLCFYRIEKEIAGKKSKYLAKYGVVPTFKAGLHLGKATTGEIGVIKKDIVYSGDVLNTTSRIQAMCNHYNVRILISSALLQMMKLGAKHISIPMGEIALRGKEQKIALNTISVI</sequence>
<reference evidence="2 3" key="1">
    <citation type="submission" date="2020-08" db="EMBL/GenBank/DDBJ databases">
        <title>Arenibacter gaetbuli sp. nov., isolated from a sand dune.</title>
        <authorList>
            <person name="Park S."/>
            <person name="Yoon J.-H."/>
        </authorList>
    </citation>
    <scope>NUCLEOTIDE SEQUENCE [LARGE SCALE GENOMIC DNA]</scope>
    <source>
        <strain evidence="2 3">BSSL-BM3</strain>
    </source>
</reference>
<comment type="caution">
    <text evidence="2">The sequence shown here is derived from an EMBL/GenBank/DDBJ whole genome shotgun (WGS) entry which is preliminary data.</text>
</comment>